<organism evidence="2 3">
    <name type="scientific">Paramecium pentaurelia</name>
    <dbReference type="NCBI Taxonomy" id="43138"/>
    <lineage>
        <taxon>Eukaryota</taxon>
        <taxon>Sar</taxon>
        <taxon>Alveolata</taxon>
        <taxon>Ciliophora</taxon>
        <taxon>Intramacronucleata</taxon>
        <taxon>Oligohymenophorea</taxon>
        <taxon>Peniculida</taxon>
        <taxon>Parameciidae</taxon>
        <taxon>Paramecium</taxon>
    </lineage>
</organism>
<evidence type="ECO:0000313" key="2">
    <source>
        <dbReference type="EMBL" id="CAD8165334.1"/>
    </source>
</evidence>
<sequence>MNNLSALLFKIQNSYIHFGQYKGLCLEFDEKLLAYVSETKTIDHFSLKKLIVDMERERLGSSLTITRALQQLIKIRENDNNYQQSILAIAARHNLCQAIPMKIQLSKITSQNLVPDFLLYLALTENNGLVEFCKKQVIKHRKMYYYLQYMLPHEINYKKDKYILQESIMQKEFEKNLNEEYLKEYEVGLYHCDFFLPKSNTIIEVNGYKHYIHFKDRKTGNYQQKYNYLIKKGYNVREIDNNNQHI</sequence>
<keyword evidence="3" id="KW-1185">Reference proteome</keyword>
<dbReference type="OrthoDB" id="298913at2759"/>
<name>A0A8S1ULQ9_9CILI</name>
<protein>
    <recommendedName>
        <fullName evidence="1">RAP domain-containing protein</fullName>
    </recommendedName>
</protein>
<feature type="domain" description="RAP" evidence="1">
    <location>
        <begin position="201"/>
        <end position="246"/>
    </location>
</feature>
<dbReference type="Proteomes" id="UP000689195">
    <property type="component" value="Unassembled WGS sequence"/>
</dbReference>
<dbReference type="EMBL" id="CAJJDO010000042">
    <property type="protein sequence ID" value="CAD8165334.1"/>
    <property type="molecule type" value="Genomic_DNA"/>
</dbReference>
<comment type="caution">
    <text evidence="2">The sequence shown here is derived from an EMBL/GenBank/DDBJ whole genome shotgun (WGS) entry which is preliminary data.</text>
</comment>
<gene>
    <name evidence="2" type="ORF">PPENT_87.1.T0420161</name>
</gene>
<proteinExistence type="predicted"/>
<dbReference type="InterPro" id="IPR013584">
    <property type="entry name" value="RAP"/>
</dbReference>
<evidence type="ECO:0000313" key="3">
    <source>
        <dbReference type="Proteomes" id="UP000689195"/>
    </source>
</evidence>
<dbReference type="PROSITE" id="PS51286">
    <property type="entry name" value="RAP"/>
    <property type="match status" value="1"/>
</dbReference>
<evidence type="ECO:0000259" key="1">
    <source>
        <dbReference type="PROSITE" id="PS51286"/>
    </source>
</evidence>
<reference evidence="2" key="1">
    <citation type="submission" date="2021-01" db="EMBL/GenBank/DDBJ databases">
        <authorList>
            <consortium name="Genoscope - CEA"/>
            <person name="William W."/>
        </authorList>
    </citation>
    <scope>NUCLEOTIDE SEQUENCE</scope>
</reference>
<dbReference type="AlphaFoldDB" id="A0A8S1ULQ9"/>
<accession>A0A8S1ULQ9</accession>